<organism evidence="1 2">
    <name type="scientific">Lasiosphaeria miniovina</name>
    <dbReference type="NCBI Taxonomy" id="1954250"/>
    <lineage>
        <taxon>Eukaryota</taxon>
        <taxon>Fungi</taxon>
        <taxon>Dikarya</taxon>
        <taxon>Ascomycota</taxon>
        <taxon>Pezizomycotina</taxon>
        <taxon>Sordariomycetes</taxon>
        <taxon>Sordariomycetidae</taxon>
        <taxon>Sordariales</taxon>
        <taxon>Lasiosphaeriaceae</taxon>
        <taxon>Lasiosphaeria</taxon>
    </lineage>
</organism>
<dbReference type="Gene3D" id="2.120.10.70">
    <property type="entry name" value="Fucose-specific lectin"/>
    <property type="match status" value="2"/>
</dbReference>
<dbReference type="GeneID" id="85322338"/>
<comment type="caution">
    <text evidence="1">The sequence shown here is derived from an EMBL/GenBank/DDBJ whole genome shotgun (WGS) entry which is preliminary data.</text>
</comment>
<reference evidence="1" key="1">
    <citation type="submission" date="2023-06" db="EMBL/GenBank/DDBJ databases">
        <title>Genome-scale phylogeny and comparative genomics of the fungal order Sordariales.</title>
        <authorList>
            <consortium name="Lawrence Berkeley National Laboratory"/>
            <person name="Hensen N."/>
            <person name="Bonometti L."/>
            <person name="Westerberg I."/>
            <person name="Brannstrom I.O."/>
            <person name="Guillou S."/>
            <person name="Cros-Aarteil S."/>
            <person name="Calhoun S."/>
            <person name="Haridas S."/>
            <person name="Kuo A."/>
            <person name="Mondo S."/>
            <person name="Pangilinan J."/>
            <person name="Riley R."/>
            <person name="LaButti K."/>
            <person name="Andreopoulos B."/>
            <person name="Lipzen A."/>
            <person name="Chen C."/>
            <person name="Yanf M."/>
            <person name="Daum C."/>
            <person name="Ng V."/>
            <person name="Clum A."/>
            <person name="Steindorff A."/>
            <person name="Ohm R."/>
            <person name="Martin F."/>
            <person name="Silar P."/>
            <person name="Natvig D."/>
            <person name="Lalanne C."/>
            <person name="Gautier V."/>
            <person name="Ament-velasquez S.L."/>
            <person name="Kruys A."/>
            <person name="Hutchinson M.I."/>
            <person name="Powell A.J."/>
            <person name="Barry K."/>
            <person name="Miller A.N."/>
            <person name="Grigoriev I.V."/>
            <person name="Debuchy R."/>
            <person name="Gladieux P."/>
            <person name="Thoren M.H."/>
            <person name="Johannesson H."/>
        </authorList>
    </citation>
    <scope>NUCLEOTIDE SEQUENCE</scope>
    <source>
        <strain evidence="1">SMH2392-1A</strain>
    </source>
</reference>
<dbReference type="EMBL" id="JAUIRO010000001">
    <property type="protein sequence ID" value="KAK0733102.1"/>
    <property type="molecule type" value="Genomic_DNA"/>
</dbReference>
<dbReference type="Proteomes" id="UP001172101">
    <property type="component" value="Unassembled WGS sequence"/>
</dbReference>
<sequence length="347" mass="35919">MSFQTPGLTKFAGLASSPAAVYWGGSLWVFYTTTADSTSIWYAESTDGGNKWNAAEKVPASGLSIAPNTSPCPVVFDGKLYLFFNGSSNNGTFVTIFYDPEWSLVSAVATLTGVPMGFLPGTSPAAAVYRGEVHLFWNGAGDNGVFCLTTNGTTWGAPFSCTDCVPGLSIAPGTSPCAVSAGDALYLFWNGRGGTGAWYATHTYVAGDGLVRLNEAWSAAASVKAQVAGMDFFAGTSPAAQPLDAKDAATLRLFWVGPGGPGEGVSYSVLGAGGTWSAKKLVAAEVGGQALAAGTSPCAINFTAGLFLFWAGADQTLRFAELPNGSWADTIKAFPRRNFVRKPAGRA</sequence>
<accession>A0AA40ECC6</accession>
<dbReference type="AlphaFoldDB" id="A0AA40ECC6"/>
<evidence type="ECO:0000313" key="2">
    <source>
        <dbReference type="Proteomes" id="UP001172101"/>
    </source>
</evidence>
<keyword evidence="2" id="KW-1185">Reference proteome</keyword>
<name>A0AA40ECC6_9PEZI</name>
<proteinExistence type="predicted"/>
<dbReference type="SUPFAM" id="SSF89372">
    <property type="entry name" value="Fucose-specific lectin"/>
    <property type="match status" value="1"/>
</dbReference>
<protein>
    <submittedName>
        <fullName evidence="1">Uncharacterized protein</fullName>
    </submittedName>
</protein>
<evidence type="ECO:0000313" key="1">
    <source>
        <dbReference type="EMBL" id="KAK0733102.1"/>
    </source>
</evidence>
<dbReference type="RefSeq" id="XP_060301979.1">
    <property type="nucleotide sequence ID" value="XM_060439068.1"/>
</dbReference>
<gene>
    <name evidence="1" type="ORF">B0T26DRAFT_669544</name>
</gene>
<dbReference type="CDD" id="cd15482">
    <property type="entry name" value="Sialidase_non-viral"/>
    <property type="match status" value="1"/>
</dbReference>